<evidence type="ECO:0000313" key="3">
    <source>
        <dbReference type="Proteomes" id="UP000815325"/>
    </source>
</evidence>
<evidence type="ECO:0000313" key="2">
    <source>
        <dbReference type="EMBL" id="KAF5839570.1"/>
    </source>
</evidence>
<protein>
    <recommendedName>
        <fullName evidence="4">Encoded protein</fullName>
    </recommendedName>
</protein>
<feature type="transmembrane region" description="Helical" evidence="1">
    <location>
        <begin position="84"/>
        <end position="105"/>
    </location>
</feature>
<keyword evidence="1" id="KW-0472">Membrane</keyword>
<dbReference type="EMBL" id="MU069539">
    <property type="protein sequence ID" value="KAF5839570.1"/>
    <property type="molecule type" value="Genomic_DNA"/>
</dbReference>
<keyword evidence="1" id="KW-0812">Transmembrane</keyword>
<name>A0ABQ7GY88_DUNSA</name>
<dbReference type="Proteomes" id="UP000815325">
    <property type="component" value="Unassembled WGS sequence"/>
</dbReference>
<comment type="caution">
    <text evidence="2">The sequence shown here is derived from an EMBL/GenBank/DDBJ whole genome shotgun (WGS) entry which is preliminary data.</text>
</comment>
<sequence length="110" mass="12508">MYRYEKDKAKAKAQYSGAYFSTLANTSNCMKMIHYVSGHPSQHQLQYQSRDLQSLQNGAYHDIIMPTMVAHSFTEIGHGTSHGVMMTMMMVMVMMMVKTTSFPAWSLTVL</sequence>
<keyword evidence="1" id="KW-1133">Transmembrane helix</keyword>
<proteinExistence type="predicted"/>
<evidence type="ECO:0008006" key="4">
    <source>
        <dbReference type="Google" id="ProtNLM"/>
    </source>
</evidence>
<evidence type="ECO:0000256" key="1">
    <source>
        <dbReference type="SAM" id="Phobius"/>
    </source>
</evidence>
<reference evidence="2" key="1">
    <citation type="submission" date="2017-08" db="EMBL/GenBank/DDBJ databases">
        <authorList>
            <person name="Polle J.E."/>
            <person name="Barry K."/>
            <person name="Cushman J."/>
            <person name="Schmutz J."/>
            <person name="Tran D."/>
            <person name="Hathwaick L.T."/>
            <person name="Yim W.C."/>
            <person name="Jenkins J."/>
            <person name="Mckie-Krisberg Z.M."/>
            <person name="Prochnik S."/>
            <person name="Lindquist E."/>
            <person name="Dockter R.B."/>
            <person name="Adam C."/>
            <person name="Molina H."/>
            <person name="Bunkerborg J."/>
            <person name="Jin E."/>
            <person name="Buchheim M."/>
            <person name="Magnuson J."/>
        </authorList>
    </citation>
    <scope>NUCLEOTIDE SEQUENCE</scope>
    <source>
        <strain evidence="2">CCAP 19/18</strain>
    </source>
</reference>
<keyword evidence="3" id="KW-1185">Reference proteome</keyword>
<gene>
    <name evidence="2" type="ORF">DUNSADRAFT_445</name>
</gene>
<accession>A0ABQ7GY88</accession>
<organism evidence="2 3">
    <name type="scientific">Dunaliella salina</name>
    <name type="common">Green alga</name>
    <name type="synonym">Protococcus salinus</name>
    <dbReference type="NCBI Taxonomy" id="3046"/>
    <lineage>
        <taxon>Eukaryota</taxon>
        <taxon>Viridiplantae</taxon>
        <taxon>Chlorophyta</taxon>
        <taxon>core chlorophytes</taxon>
        <taxon>Chlorophyceae</taxon>
        <taxon>CS clade</taxon>
        <taxon>Chlamydomonadales</taxon>
        <taxon>Dunaliellaceae</taxon>
        <taxon>Dunaliella</taxon>
    </lineage>
</organism>